<sequence length="93" mass="9837">MVEITRKTVIVNVNRQTIDANSKKARLGEPSEPAAPIRVQKGKSGKATYGSEVAVLDAKGEEVARFIYNPQGALVSCGARLVLVAHHGAKVVA</sequence>
<organism evidence="2 3">
    <name type="scientific">Caulobacter phage CcrSC</name>
    <dbReference type="NCBI Taxonomy" id="2283272"/>
    <lineage>
        <taxon>Viruses</taxon>
        <taxon>Duplodnaviria</taxon>
        <taxon>Heunggongvirae</taxon>
        <taxon>Uroviricota</taxon>
        <taxon>Caudoviricetes</taxon>
        <taxon>Jeanschmidtviridae</taxon>
        <taxon>Bertelyvirus</taxon>
        <taxon>Bertelyvirus SC</taxon>
    </lineage>
</organism>
<keyword evidence="3" id="KW-1185">Reference proteome</keyword>
<evidence type="ECO:0000256" key="1">
    <source>
        <dbReference type="SAM" id="MobiDB-lite"/>
    </source>
</evidence>
<evidence type="ECO:0000313" key="2">
    <source>
        <dbReference type="EMBL" id="AXQ69782.1"/>
    </source>
</evidence>
<name>A0A385EFX3_9CAUD</name>
<feature type="region of interest" description="Disordered" evidence="1">
    <location>
        <begin position="22"/>
        <end position="43"/>
    </location>
</feature>
<reference evidence="2" key="2">
    <citation type="submission" date="2021-07" db="EMBL/GenBank/DDBJ databases">
        <title>Giant CbK-like Caulobacter bacteriophages have genetically divergent genomes.</title>
        <authorList>
            <person name="Wilson K."/>
            <person name="Ely B."/>
        </authorList>
    </citation>
    <scope>NUCLEOTIDE SEQUENCE</scope>
</reference>
<dbReference type="Proteomes" id="UP000259683">
    <property type="component" value="Segment"/>
</dbReference>
<dbReference type="EMBL" id="MH588547">
    <property type="protein sequence ID" value="AXQ69782.1"/>
    <property type="molecule type" value="Genomic_DNA"/>
</dbReference>
<accession>A0A385EFX3</accession>
<proteinExistence type="predicted"/>
<gene>
    <name evidence="2" type="ORF">CcrSC_gp200</name>
</gene>
<reference evidence="2" key="1">
    <citation type="submission" date="2018-07" db="EMBL/GenBank/DDBJ databases">
        <authorList>
            <person name="Wilson K.M."/>
            <person name="Ely B."/>
        </authorList>
    </citation>
    <scope>NUCLEOTIDE SEQUENCE</scope>
</reference>
<protein>
    <submittedName>
        <fullName evidence="2">Uncharacterized protein</fullName>
    </submittedName>
</protein>
<evidence type="ECO:0000313" key="3">
    <source>
        <dbReference type="Proteomes" id="UP000259683"/>
    </source>
</evidence>